<name>A0A2M7H3W3_9BACT</name>
<protein>
    <recommendedName>
        <fullName evidence="4">50S ribosomal protein L7/L12</fullName>
    </recommendedName>
</protein>
<dbReference type="Proteomes" id="UP000230292">
    <property type="component" value="Unassembled WGS sequence"/>
</dbReference>
<accession>A0A2M7H3W3</accession>
<sequence>MENDSLRALEDIHRLIEDIEGQLAHLKQRVSELGPVDHNRYAKEKAQDFGSSDGNVTEGVFDGQNMVGPDGKIYTIPANYASKSKLVEGDIMKLTIKDDGTFIYKQIGPVERKRMTATLVRTDSGGYKAVAKSGHSYKLLTASVTYYRGEVGNTAIILVPPDGMSNWAAVENIVSEIEDADLLLEQGDNLLADGQEMLLEDGDEELLPPPHGELSFSEEIVTGDDDEEE</sequence>
<dbReference type="EMBL" id="PFGC01000037">
    <property type="protein sequence ID" value="PIW36925.1"/>
    <property type="molecule type" value="Genomic_DNA"/>
</dbReference>
<evidence type="ECO:0000313" key="3">
    <source>
        <dbReference type="Proteomes" id="UP000230292"/>
    </source>
</evidence>
<gene>
    <name evidence="2" type="ORF">COW24_03125</name>
</gene>
<dbReference type="AlphaFoldDB" id="A0A2M7H3W3"/>
<reference evidence="2 3" key="1">
    <citation type="submission" date="2017-09" db="EMBL/GenBank/DDBJ databases">
        <title>Depth-based differentiation of microbial function through sediment-hosted aquifers and enrichment of novel symbionts in the deep terrestrial subsurface.</title>
        <authorList>
            <person name="Probst A.J."/>
            <person name="Ladd B."/>
            <person name="Jarett J.K."/>
            <person name="Geller-Mcgrath D.E."/>
            <person name="Sieber C.M."/>
            <person name="Emerson J.B."/>
            <person name="Anantharaman K."/>
            <person name="Thomas B.C."/>
            <person name="Malmstrom R."/>
            <person name="Stieglmeier M."/>
            <person name="Klingl A."/>
            <person name="Woyke T."/>
            <person name="Ryan C.M."/>
            <person name="Banfield J.F."/>
        </authorList>
    </citation>
    <scope>NUCLEOTIDE SEQUENCE [LARGE SCALE GENOMIC DNA]</scope>
    <source>
        <strain evidence="2">CG15_BIG_FIL_POST_REV_8_21_14_020_45_12</strain>
    </source>
</reference>
<evidence type="ECO:0008006" key="4">
    <source>
        <dbReference type="Google" id="ProtNLM"/>
    </source>
</evidence>
<feature type="region of interest" description="Disordered" evidence="1">
    <location>
        <begin position="201"/>
        <end position="229"/>
    </location>
</feature>
<comment type="caution">
    <text evidence="2">The sequence shown here is derived from an EMBL/GenBank/DDBJ whole genome shotgun (WGS) entry which is preliminary data.</text>
</comment>
<organism evidence="2 3">
    <name type="scientific">Candidatus Kerfeldbacteria bacterium CG15_BIG_FIL_POST_REV_8_21_14_020_45_12</name>
    <dbReference type="NCBI Taxonomy" id="2014247"/>
    <lineage>
        <taxon>Bacteria</taxon>
        <taxon>Candidatus Kerfeldiibacteriota</taxon>
    </lineage>
</organism>
<evidence type="ECO:0000313" key="2">
    <source>
        <dbReference type="EMBL" id="PIW36925.1"/>
    </source>
</evidence>
<proteinExistence type="predicted"/>
<evidence type="ECO:0000256" key="1">
    <source>
        <dbReference type="SAM" id="MobiDB-lite"/>
    </source>
</evidence>